<dbReference type="InterPro" id="IPR011993">
    <property type="entry name" value="PH-like_dom_sf"/>
</dbReference>
<keyword evidence="2" id="KW-0539">Nucleus</keyword>
<feature type="compositionally biased region" description="Low complexity" evidence="3">
    <location>
        <begin position="258"/>
        <end position="273"/>
    </location>
</feature>
<dbReference type="InterPro" id="IPR000156">
    <property type="entry name" value="Ran_bind_dom"/>
</dbReference>
<dbReference type="SUPFAM" id="SSF50729">
    <property type="entry name" value="PH domain-like"/>
    <property type="match status" value="1"/>
</dbReference>
<organism evidence="5 6">
    <name type="scientific">Ustilago trichophora</name>
    <dbReference type="NCBI Taxonomy" id="86804"/>
    <lineage>
        <taxon>Eukaryota</taxon>
        <taxon>Fungi</taxon>
        <taxon>Dikarya</taxon>
        <taxon>Basidiomycota</taxon>
        <taxon>Ustilaginomycotina</taxon>
        <taxon>Ustilaginomycetes</taxon>
        <taxon>Ustilaginales</taxon>
        <taxon>Ustilaginaceae</taxon>
        <taxon>Ustilago</taxon>
    </lineage>
</organism>
<evidence type="ECO:0000313" key="6">
    <source>
        <dbReference type="Proteomes" id="UP000324022"/>
    </source>
</evidence>
<evidence type="ECO:0000313" key="5">
    <source>
        <dbReference type="EMBL" id="SPO29494.1"/>
    </source>
</evidence>
<comment type="subcellular location">
    <subcellularLocation>
        <location evidence="1">Nucleus</location>
    </subcellularLocation>
</comment>
<feature type="compositionally biased region" description="Basic and acidic residues" evidence="3">
    <location>
        <begin position="105"/>
        <end position="126"/>
    </location>
</feature>
<gene>
    <name evidence="5" type="ORF">UTRI_04771_B</name>
</gene>
<protein>
    <submittedName>
        <fullName evidence="5">Related to YRB2 - Ran-GTPase-binding protein involved in nuclear protein export</fullName>
    </submittedName>
</protein>
<dbReference type="PANTHER" id="PTHR23138">
    <property type="entry name" value="RAN BINDING PROTEIN"/>
    <property type="match status" value="1"/>
</dbReference>
<dbReference type="OrthoDB" id="185618at2759"/>
<reference evidence="5 6" key="1">
    <citation type="submission" date="2018-03" db="EMBL/GenBank/DDBJ databases">
        <authorList>
            <person name="Guldener U."/>
        </authorList>
    </citation>
    <scope>NUCLEOTIDE SEQUENCE [LARGE SCALE GENOMIC DNA]</scope>
    <source>
        <strain evidence="5 6">NBRC100155</strain>
    </source>
</reference>
<feature type="compositionally biased region" description="Low complexity" evidence="3">
    <location>
        <begin position="29"/>
        <end position="46"/>
    </location>
</feature>
<evidence type="ECO:0000256" key="1">
    <source>
        <dbReference type="ARBA" id="ARBA00004123"/>
    </source>
</evidence>
<dbReference type="CDD" id="cd13180">
    <property type="entry name" value="RanBD_RanBP3"/>
    <property type="match status" value="1"/>
</dbReference>
<feature type="compositionally biased region" description="Basic and acidic residues" evidence="3">
    <location>
        <begin position="305"/>
        <end position="342"/>
    </location>
</feature>
<dbReference type="PROSITE" id="PS50196">
    <property type="entry name" value="RANBD1"/>
    <property type="match status" value="1"/>
</dbReference>
<dbReference type="PANTHER" id="PTHR23138:SF142">
    <property type="entry name" value="RAN-BINDING PROTEIN 3B-RELATED"/>
    <property type="match status" value="1"/>
</dbReference>
<feature type="compositionally biased region" description="Low complexity" evidence="3">
    <location>
        <begin position="195"/>
        <end position="235"/>
    </location>
</feature>
<dbReference type="GO" id="GO:0005634">
    <property type="term" value="C:nucleus"/>
    <property type="evidence" value="ECO:0007669"/>
    <property type="project" value="UniProtKB-SubCell"/>
</dbReference>
<dbReference type="Gene3D" id="2.30.29.30">
    <property type="entry name" value="Pleckstrin-homology domain (PH domain)/Phosphotyrosine-binding domain (PTB)"/>
    <property type="match status" value="1"/>
</dbReference>
<dbReference type="EMBL" id="OOIN01000028">
    <property type="protein sequence ID" value="SPO29494.1"/>
    <property type="molecule type" value="Genomic_DNA"/>
</dbReference>
<feature type="region of interest" description="Disordered" evidence="3">
    <location>
        <begin position="1"/>
        <end position="273"/>
    </location>
</feature>
<evidence type="ECO:0000256" key="2">
    <source>
        <dbReference type="ARBA" id="ARBA00023242"/>
    </source>
</evidence>
<feature type="compositionally biased region" description="Acidic residues" evidence="3">
    <location>
        <begin position="95"/>
        <end position="104"/>
    </location>
</feature>
<keyword evidence="6" id="KW-1185">Reference proteome</keyword>
<dbReference type="AlphaFoldDB" id="A0A5C3EFP5"/>
<feature type="region of interest" description="Disordered" evidence="3">
    <location>
        <begin position="291"/>
        <end position="361"/>
    </location>
</feature>
<evidence type="ECO:0000259" key="4">
    <source>
        <dbReference type="PROSITE" id="PS50196"/>
    </source>
</evidence>
<feature type="compositionally biased region" description="Polar residues" evidence="3">
    <location>
        <begin position="127"/>
        <end position="154"/>
    </location>
</feature>
<sequence length="473" mass="49422">MSDTKADTTQPQKVDAEQPREPQPPSSPHHPSSSPQPSSPASTSTAVVFKTPSQPTEDSTSRRKREREGSLEPSQLTPSRAAEAIPAKKNRVEDSLQEEDDDDADNHAAETEKVGQIRKKVDELSTRELQSSQSTSVGASDASAASQINETAASETIPETAAASETDKVSTAADQTTAETPAVKPAQDAPARTQPTFSSFSSKSSPFSSVPSSSGSSTGASKGGFSAFAAKSSSPLVGSGIKPSSLGSSIGGHHAENGSASPVGAASSSASVPSKPIVKGSSFGFGAFAGASPLAKPKADSPAAAEKESDKPDTTNDKATFEQKLLSEDKADSAASETKTKPLLEASEAETKTGEEDEESIHSIRAKLYTMAEDQSWKERGTGTLRVNVPKKSSDKRPARLVMRADGVLRVILNVSLFKGMKCELQEKFVRIVAFEDAKPVHYAIKLSNPNNAAALMDVLDDFVLSADGSSQA</sequence>
<name>A0A5C3EFP5_9BASI</name>
<proteinExistence type="predicted"/>
<feature type="domain" description="RanBD1" evidence="4">
    <location>
        <begin position="339"/>
        <end position="462"/>
    </location>
</feature>
<dbReference type="InterPro" id="IPR045255">
    <property type="entry name" value="RanBP1-like"/>
</dbReference>
<accession>A0A5C3EFP5</accession>
<evidence type="ECO:0000256" key="3">
    <source>
        <dbReference type="SAM" id="MobiDB-lite"/>
    </source>
</evidence>
<dbReference type="Pfam" id="PF00638">
    <property type="entry name" value="Ran_BP1"/>
    <property type="match status" value="1"/>
</dbReference>
<dbReference type="SMART" id="SM00160">
    <property type="entry name" value="RanBD"/>
    <property type="match status" value="1"/>
</dbReference>
<dbReference type="Proteomes" id="UP000324022">
    <property type="component" value="Unassembled WGS sequence"/>
</dbReference>